<feature type="signal peptide" evidence="1">
    <location>
        <begin position="1"/>
        <end position="23"/>
    </location>
</feature>
<name>A0A5D2FYE6_GOSDA</name>
<dbReference type="AlphaFoldDB" id="A0A5D2FYE6"/>
<proteinExistence type="predicted"/>
<protein>
    <recommendedName>
        <fullName evidence="4">S-protein homolog</fullName>
    </recommendedName>
</protein>
<sequence>MVFFILNGLVLWLIICSSPEVHLVFLRVNFVFKLSCNDISEDSFVFKLSCNDKFCSGYMFDDSMSEFPCKKKTFLLAKKSTKKWGFCRFALSLIFFQQVN</sequence>
<dbReference type="EMBL" id="CM017694">
    <property type="protein sequence ID" value="TYH09769.1"/>
    <property type="molecule type" value="Genomic_DNA"/>
</dbReference>
<gene>
    <name evidence="2" type="ORF">ES288_A07G123200v1</name>
</gene>
<keyword evidence="1" id="KW-0732">Signal</keyword>
<evidence type="ECO:0000313" key="3">
    <source>
        <dbReference type="Proteomes" id="UP000323506"/>
    </source>
</evidence>
<accession>A0A5D2FYE6</accession>
<reference evidence="2 3" key="1">
    <citation type="submission" date="2019-06" db="EMBL/GenBank/DDBJ databases">
        <title>WGS assembly of Gossypium darwinii.</title>
        <authorList>
            <person name="Chen Z.J."/>
            <person name="Sreedasyam A."/>
            <person name="Ando A."/>
            <person name="Song Q."/>
            <person name="De L."/>
            <person name="Hulse-Kemp A."/>
            <person name="Ding M."/>
            <person name="Ye W."/>
            <person name="Kirkbride R."/>
            <person name="Jenkins J."/>
            <person name="Plott C."/>
            <person name="Lovell J."/>
            <person name="Lin Y.-M."/>
            <person name="Vaughn R."/>
            <person name="Liu B."/>
            <person name="Li W."/>
            <person name="Simpson S."/>
            <person name="Scheffler B."/>
            <person name="Saski C."/>
            <person name="Grover C."/>
            <person name="Hu G."/>
            <person name="Conover J."/>
            <person name="Carlson J."/>
            <person name="Shu S."/>
            <person name="Boston L."/>
            <person name="Williams M."/>
            <person name="Peterson D."/>
            <person name="Mcgee K."/>
            <person name="Jones D."/>
            <person name="Wendel J."/>
            <person name="Stelly D."/>
            <person name="Grimwood J."/>
            <person name="Schmutz J."/>
        </authorList>
    </citation>
    <scope>NUCLEOTIDE SEQUENCE [LARGE SCALE GENOMIC DNA]</scope>
    <source>
        <strain evidence="2">1808015.09</strain>
    </source>
</reference>
<keyword evidence="3" id="KW-1185">Reference proteome</keyword>
<organism evidence="2 3">
    <name type="scientific">Gossypium darwinii</name>
    <name type="common">Darwin's cotton</name>
    <name type="synonym">Gossypium barbadense var. darwinii</name>
    <dbReference type="NCBI Taxonomy" id="34276"/>
    <lineage>
        <taxon>Eukaryota</taxon>
        <taxon>Viridiplantae</taxon>
        <taxon>Streptophyta</taxon>
        <taxon>Embryophyta</taxon>
        <taxon>Tracheophyta</taxon>
        <taxon>Spermatophyta</taxon>
        <taxon>Magnoliopsida</taxon>
        <taxon>eudicotyledons</taxon>
        <taxon>Gunneridae</taxon>
        <taxon>Pentapetalae</taxon>
        <taxon>rosids</taxon>
        <taxon>malvids</taxon>
        <taxon>Malvales</taxon>
        <taxon>Malvaceae</taxon>
        <taxon>Malvoideae</taxon>
        <taxon>Gossypium</taxon>
    </lineage>
</organism>
<evidence type="ECO:0000256" key="1">
    <source>
        <dbReference type="SAM" id="SignalP"/>
    </source>
</evidence>
<evidence type="ECO:0000313" key="2">
    <source>
        <dbReference type="EMBL" id="TYH09769.1"/>
    </source>
</evidence>
<feature type="chain" id="PRO_5023087760" description="S-protein homolog" evidence="1">
    <location>
        <begin position="24"/>
        <end position="100"/>
    </location>
</feature>
<evidence type="ECO:0008006" key="4">
    <source>
        <dbReference type="Google" id="ProtNLM"/>
    </source>
</evidence>
<dbReference type="Proteomes" id="UP000323506">
    <property type="component" value="Chromosome A07"/>
</dbReference>